<dbReference type="GO" id="GO:0003677">
    <property type="term" value="F:DNA binding"/>
    <property type="evidence" value="ECO:0007669"/>
    <property type="project" value="InterPro"/>
</dbReference>
<evidence type="ECO:0000259" key="5">
    <source>
        <dbReference type="Pfam" id="PF01272"/>
    </source>
</evidence>
<keyword evidence="3" id="KW-0804">Transcription</keyword>
<sequence>MKRPVDITPEGLVRLNAQLSAQHLKLEEAREAVRQALIAKDYEDLSLVEAQQHLHEVELRIEDLEDTISRAVIIDGPAVLDRAVLGSVATLRGPNGQELRVQLVGSVEAGDRSGGLVKVSTDSPVGSALLGRQVGEQFSAQVGKVPVTYELLRLDA</sequence>
<reference evidence="7" key="1">
    <citation type="submission" date="2023-07" db="EMBL/GenBank/DDBJ databases">
        <title>Sorghum-associated microbial communities from plants grown in Nebraska, USA.</title>
        <authorList>
            <person name="Schachtman D."/>
        </authorList>
    </citation>
    <scope>NUCLEOTIDE SEQUENCE</scope>
    <source>
        <strain evidence="7">BE330</strain>
    </source>
</reference>
<dbReference type="Pfam" id="PF03449">
    <property type="entry name" value="GreA_GreB_N"/>
    <property type="match status" value="1"/>
</dbReference>
<organism evidence="7 8">
    <name type="scientific">Deinococcus soli</name>
    <name type="common">ex Cha et al. 2016</name>
    <dbReference type="NCBI Taxonomy" id="1309411"/>
    <lineage>
        <taxon>Bacteria</taxon>
        <taxon>Thermotogati</taxon>
        <taxon>Deinococcota</taxon>
        <taxon>Deinococci</taxon>
        <taxon>Deinococcales</taxon>
        <taxon>Deinococcaceae</taxon>
        <taxon>Deinococcus</taxon>
    </lineage>
</organism>
<dbReference type="GO" id="GO:0070063">
    <property type="term" value="F:RNA polymerase binding"/>
    <property type="evidence" value="ECO:0007669"/>
    <property type="project" value="InterPro"/>
</dbReference>
<name>A0AAE3XC94_9DEIO</name>
<dbReference type="PROSITE" id="PS00830">
    <property type="entry name" value="GREAB_2"/>
    <property type="match status" value="1"/>
</dbReference>
<accession>A0AAE3XC94</accession>
<dbReference type="Gene3D" id="3.10.50.30">
    <property type="entry name" value="Transcription elongation factor, GreA/GreB, C-terminal domain"/>
    <property type="match status" value="1"/>
</dbReference>
<dbReference type="InterPro" id="IPR001437">
    <property type="entry name" value="Tscrpt_elong_fac_GreA/B_C"/>
</dbReference>
<dbReference type="InterPro" id="IPR023459">
    <property type="entry name" value="Tscrpt_elong_fac_GreA/B_fam"/>
</dbReference>
<gene>
    <name evidence="7" type="ORF">J2Y00_001821</name>
</gene>
<dbReference type="InterPro" id="IPR036953">
    <property type="entry name" value="GreA/GreB_C_sf"/>
</dbReference>
<dbReference type="RefSeq" id="WP_309854581.1">
    <property type="nucleotide sequence ID" value="NZ_JAVDQJ010000005.1"/>
</dbReference>
<dbReference type="SUPFAM" id="SSF46557">
    <property type="entry name" value="GreA transcript cleavage protein, N-terminal domain"/>
    <property type="match status" value="1"/>
</dbReference>
<comment type="similarity">
    <text evidence="1">Belongs to the GreA/GreB family.</text>
</comment>
<evidence type="ECO:0000313" key="8">
    <source>
        <dbReference type="Proteomes" id="UP001185331"/>
    </source>
</evidence>
<dbReference type="InterPro" id="IPR018151">
    <property type="entry name" value="TF_GreA/GreB_CS"/>
</dbReference>
<evidence type="ECO:0000256" key="3">
    <source>
        <dbReference type="ARBA" id="ARBA00023163"/>
    </source>
</evidence>
<evidence type="ECO:0000313" key="7">
    <source>
        <dbReference type="EMBL" id="MDR6218258.1"/>
    </source>
</evidence>
<dbReference type="PIRSF" id="PIRSF006092">
    <property type="entry name" value="GreA_GreB"/>
    <property type="match status" value="1"/>
</dbReference>
<evidence type="ECO:0000256" key="2">
    <source>
        <dbReference type="ARBA" id="ARBA00023015"/>
    </source>
</evidence>
<dbReference type="Proteomes" id="UP001185331">
    <property type="component" value="Unassembled WGS sequence"/>
</dbReference>
<dbReference type="InterPro" id="IPR036805">
    <property type="entry name" value="Tscrpt_elong_fac_GreA/B_N_sf"/>
</dbReference>
<protein>
    <submittedName>
        <fullName evidence="7">Transcription elongation factor GreA</fullName>
    </submittedName>
</protein>
<comment type="caution">
    <text evidence="7">The sequence shown here is derived from an EMBL/GenBank/DDBJ whole genome shotgun (WGS) entry which is preliminary data.</text>
</comment>
<proteinExistence type="inferred from homology"/>
<evidence type="ECO:0000256" key="4">
    <source>
        <dbReference type="SAM" id="Coils"/>
    </source>
</evidence>
<keyword evidence="7" id="KW-0648">Protein biosynthesis</keyword>
<dbReference type="AlphaFoldDB" id="A0AAE3XC94"/>
<dbReference type="EMBL" id="JAVDQK010000004">
    <property type="protein sequence ID" value="MDR6218258.1"/>
    <property type="molecule type" value="Genomic_DNA"/>
</dbReference>
<dbReference type="Gene3D" id="1.10.287.180">
    <property type="entry name" value="Transcription elongation factor, GreA/GreB, N-terminal domain"/>
    <property type="match status" value="1"/>
</dbReference>
<keyword evidence="4" id="KW-0175">Coiled coil</keyword>
<dbReference type="PANTHER" id="PTHR30437">
    <property type="entry name" value="TRANSCRIPTION ELONGATION FACTOR GREA"/>
    <property type="match status" value="1"/>
</dbReference>
<dbReference type="SUPFAM" id="SSF54534">
    <property type="entry name" value="FKBP-like"/>
    <property type="match status" value="1"/>
</dbReference>
<feature type="coiled-coil region" evidence="4">
    <location>
        <begin position="12"/>
        <end position="67"/>
    </location>
</feature>
<dbReference type="GO" id="GO:0006354">
    <property type="term" value="P:DNA-templated transcription elongation"/>
    <property type="evidence" value="ECO:0007669"/>
    <property type="project" value="TreeGrafter"/>
</dbReference>
<dbReference type="GO" id="GO:0003746">
    <property type="term" value="F:translation elongation factor activity"/>
    <property type="evidence" value="ECO:0007669"/>
    <property type="project" value="UniProtKB-KW"/>
</dbReference>
<evidence type="ECO:0000259" key="6">
    <source>
        <dbReference type="Pfam" id="PF03449"/>
    </source>
</evidence>
<dbReference type="PANTHER" id="PTHR30437:SF4">
    <property type="entry name" value="TRANSCRIPTION ELONGATION FACTOR GREA"/>
    <property type="match status" value="1"/>
</dbReference>
<keyword evidence="7" id="KW-0251">Elongation factor</keyword>
<keyword evidence="2" id="KW-0805">Transcription regulation</keyword>
<evidence type="ECO:0000256" key="1">
    <source>
        <dbReference type="ARBA" id="ARBA00008213"/>
    </source>
</evidence>
<feature type="domain" description="Transcription elongation factor GreA/GreB N-terminal" evidence="6">
    <location>
        <begin position="7"/>
        <end position="73"/>
    </location>
</feature>
<dbReference type="GO" id="GO:0032784">
    <property type="term" value="P:regulation of DNA-templated transcription elongation"/>
    <property type="evidence" value="ECO:0007669"/>
    <property type="project" value="InterPro"/>
</dbReference>
<dbReference type="InterPro" id="IPR022691">
    <property type="entry name" value="Tscrpt_elong_fac_GreA/B_N"/>
</dbReference>
<feature type="domain" description="Transcription elongation factor GreA/GreB C-terminal" evidence="5">
    <location>
        <begin position="81"/>
        <end position="152"/>
    </location>
</feature>
<dbReference type="Pfam" id="PF01272">
    <property type="entry name" value="GreA_GreB"/>
    <property type="match status" value="1"/>
</dbReference>